<proteinExistence type="inferred from homology"/>
<dbReference type="InterPro" id="IPR003697">
    <property type="entry name" value="Maf-like"/>
</dbReference>
<keyword evidence="3 4" id="KW-0546">Nucleotide metabolism</keyword>
<evidence type="ECO:0000256" key="2">
    <source>
        <dbReference type="ARBA" id="ARBA00022801"/>
    </source>
</evidence>
<keyword evidence="6" id="KW-1185">Reference proteome</keyword>
<comment type="similarity">
    <text evidence="4">Belongs to the Maf family. YhdE subfamily.</text>
</comment>
<dbReference type="CDD" id="cd00555">
    <property type="entry name" value="Maf"/>
    <property type="match status" value="1"/>
</dbReference>
<evidence type="ECO:0000313" key="5">
    <source>
        <dbReference type="EMBL" id="MBS2210785.1"/>
    </source>
</evidence>
<sequence>MTNYKLILASQSPRRQELLTHLNIPFDVMVKEDVEETYPDDMPAHEVPLYLARKKAQPYETDCKADDILVITADTIVCCDEHILGKPAGKKEAEEMLQMLSGRAHEVITGVALTSGSKQSAFTVSTKVFFKTLTQQEIDFYIEQYQPFDKAGAYGIQEWIGMIGIERIEGSYFNVVGLPVQKLYSELQKF</sequence>
<evidence type="ECO:0000313" key="6">
    <source>
        <dbReference type="Proteomes" id="UP000721861"/>
    </source>
</evidence>
<dbReference type="NCBIfam" id="TIGR00172">
    <property type="entry name" value="maf"/>
    <property type="match status" value="1"/>
</dbReference>
<reference evidence="5 6" key="1">
    <citation type="journal article" date="2014" name="Int. J. Syst. Evol. Microbiol.">
        <title>Carboxylicivirga gen. nov. in the family Marinilabiliaceae with two novel species, Carboxylicivirga mesophila sp. nov. and Carboxylicivirga taeanensis sp. nov., and reclassification of Cytophaga fermentans as Saccharicrinis fermentans gen. nov., comb. nov.</title>
        <authorList>
            <person name="Yang S.H."/>
            <person name="Seo H.S."/>
            <person name="Woo J.H."/>
            <person name="Oh H.M."/>
            <person name="Jang H."/>
            <person name="Lee J.H."/>
            <person name="Kim S.J."/>
            <person name="Kwon K.K."/>
        </authorList>
    </citation>
    <scope>NUCLEOTIDE SEQUENCE [LARGE SCALE GENOMIC DNA]</scope>
    <source>
        <strain evidence="5 6">JCM 18290</strain>
    </source>
</reference>
<dbReference type="HAMAP" id="MF_00528">
    <property type="entry name" value="Maf"/>
    <property type="match status" value="1"/>
</dbReference>
<dbReference type="PANTHER" id="PTHR43213">
    <property type="entry name" value="BIFUNCTIONAL DTTP/UTP PYROPHOSPHATASE/METHYLTRANSFERASE PROTEIN-RELATED"/>
    <property type="match status" value="1"/>
</dbReference>
<dbReference type="Proteomes" id="UP000721861">
    <property type="component" value="Unassembled WGS sequence"/>
</dbReference>
<comment type="cofactor">
    <cofactor evidence="1 4">
        <name>a divalent metal cation</name>
        <dbReference type="ChEBI" id="CHEBI:60240"/>
    </cofactor>
</comment>
<protein>
    <recommendedName>
        <fullName evidence="4">dTTP/UTP pyrophosphatase</fullName>
        <shortName evidence="4">dTTPase/UTPase</shortName>
        <ecNumber evidence="4">3.6.1.9</ecNumber>
    </recommendedName>
    <alternativeName>
        <fullName evidence="4">Nucleoside triphosphate pyrophosphatase</fullName>
    </alternativeName>
    <alternativeName>
        <fullName evidence="4">Nucleotide pyrophosphatase</fullName>
        <shortName evidence="4">Nucleotide PPase</shortName>
    </alternativeName>
</protein>
<dbReference type="PIRSF" id="PIRSF006305">
    <property type="entry name" value="Maf"/>
    <property type="match status" value="1"/>
</dbReference>
<keyword evidence="4" id="KW-0963">Cytoplasm</keyword>
<feature type="site" description="Important for substrate specificity" evidence="4">
    <location>
        <position position="14"/>
    </location>
</feature>
<dbReference type="EMBL" id="JAGUCN010000004">
    <property type="protein sequence ID" value="MBS2210785.1"/>
    <property type="molecule type" value="Genomic_DNA"/>
</dbReference>
<gene>
    <name evidence="5" type="primary">maf</name>
    <name evidence="5" type="ORF">KEM09_05210</name>
</gene>
<dbReference type="InterPro" id="IPR029001">
    <property type="entry name" value="ITPase-like_fam"/>
</dbReference>
<dbReference type="Gene3D" id="3.90.950.10">
    <property type="match status" value="1"/>
</dbReference>
<keyword evidence="2 4" id="KW-0378">Hydrolase</keyword>
<evidence type="ECO:0000256" key="3">
    <source>
        <dbReference type="ARBA" id="ARBA00023080"/>
    </source>
</evidence>
<evidence type="ECO:0000256" key="1">
    <source>
        <dbReference type="ARBA" id="ARBA00001968"/>
    </source>
</evidence>
<feature type="site" description="Important for substrate specificity" evidence="4">
    <location>
        <position position="75"/>
    </location>
</feature>
<comment type="caution">
    <text evidence="4">Lacks conserved residue(s) required for the propagation of feature annotation.</text>
</comment>
<evidence type="ECO:0000256" key="4">
    <source>
        <dbReference type="HAMAP-Rule" id="MF_00528"/>
    </source>
</evidence>
<comment type="subcellular location">
    <subcellularLocation>
        <location evidence="4">Cytoplasm</location>
    </subcellularLocation>
</comment>
<feature type="site" description="Important for substrate specificity" evidence="4">
    <location>
        <position position="157"/>
    </location>
</feature>
<comment type="catalytic activity">
    <reaction evidence="4">
        <text>UTP + H2O = UMP + diphosphate + H(+)</text>
        <dbReference type="Rhea" id="RHEA:29395"/>
        <dbReference type="ChEBI" id="CHEBI:15377"/>
        <dbReference type="ChEBI" id="CHEBI:15378"/>
        <dbReference type="ChEBI" id="CHEBI:33019"/>
        <dbReference type="ChEBI" id="CHEBI:46398"/>
        <dbReference type="ChEBI" id="CHEBI:57865"/>
        <dbReference type="EC" id="3.6.1.9"/>
    </reaction>
</comment>
<organism evidence="5 6">
    <name type="scientific">Carboxylicivirga mesophila</name>
    <dbReference type="NCBI Taxonomy" id="1166478"/>
    <lineage>
        <taxon>Bacteria</taxon>
        <taxon>Pseudomonadati</taxon>
        <taxon>Bacteroidota</taxon>
        <taxon>Bacteroidia</taxon>
        <taxon>Marinilabiliales</taxon>
        <taxon>Marinilabiliaceae</taxon>
        <taxon>Carboxylicivirga</taxon>
    </lineage>
</organism>
<comment type="caution">
    <text evidence="5">The sequence shown here is derived from an EMBL/GenBank/DDBJ whole genome shotgun (WGS) entry which is preliminary data.</text>
</comment>
<comment type="catalytic activity">
    <reaction evidence="4">
        <text>dTTP + H2O = dTMP + diphosphate + H(+)</text>
        <dbReference type="Rhea" id="RHEA:28534"/>
        <dbReference type="ChEBI" id="CHEBI:15377"/>
        <dbReference type="ChEBI" id="CHEBI:15378"/>
        <dbReference type="ChEBI" id="CHEBI:33019"/>
        <dbReference type="ChEBI" id="CHEBI:37568"/>
        <dbReference type="ChEBI" id="CHEBI:63528"/>
        <dbReference type="EC" id="3.6.1.9"/>
    </reaction>
</comment>
<dbReference type="Pfam" id="PF02545">
    <property type="entry name" value="Maf"/>
    <property type="match status" value="1"/>
</dbReference>
<comment type="function">
    <text evidence="4">Nucleoside triphosphate pyrophosphatase that hydrolyzes dTTP and UTP. May have a dual role in cell division arrest and in preventing the incorporation of modified nucleotides into cellular nucleic acids.</text>
</comment>
<name>A0ABS5K724_9BACT</name>
<dbReference type="RefSeq" id="WP_212226428.1">
    <property type="nucleotide sequence ID" value="NZ_JAGUCN010000004.1"/>
</dbReference>
<dbReference type="PANTHER" id="PTHR43213:SF5">
    <property type="entry name" value="BIFUNCTIONAL DTTP_UTP PYROPHOSPHATASE_METHYLTRANSFERASE PROTEIN-RELATED"/>
    <property type="match status" value="1"/>
</dbReference>
<accession>A0ABS5K724</accession>
<feature type="active site" description="Proton acceptor" evidence="4">
    <location>
        <position position="74"/>
    </location>
</feature>
<dbReference type="EC" id="3.6.1.9" evidence="4"/>
<dbReference type="SUPFAM" id="SSF52972">
    <property type="entry name" value="ITPase-like"/>
    <property type="match status" value="1"/>
</dbReference>